<accession>A0A074RJV6</accession>
<evidence type="ECO:0000256" key="3">
    <source>
        <dbReference type="ARBA" id="ARBA00022722"/>
    </source>
</evidence>
<organism evidence="9 10">
    <name type="scientific">Rhizoctonia solani 123E</name>
    <dbReference type="NCBI Taxonomy" id="1423351"/>
    <lineage>
        <taxon>Eukaryota</taxon>
        <taxon>Fungi</taxon>
        <taxon>Dikarya</taxon>
        <taxon>Basidiomycota</taxon>
        <taxon>Agaricomycotina</taxon>
        <taxon>Agaricomycetes</taxon>
        <taxon>Cantharellales</taxon>
        <taxon>Ceratobasidiaceae</taxon>
        <taxon>Rhizoctonia</taxon>
    </lineage>
</organism>
<evidence type="ECO:0000259" key="8">
    <source>
        <dbReference type="PROSITE" id="PS50878"/>
    </source>
</evidence>
<evidence type="ECO:0000256" key="5">
    <source>
        <dbReference type="ARBA" id="ARBA00023268"/>
    </source>
</evidence>
<feature type="region of interest" description="Disordered" evidence="7">
    <location>
        <begin position="104"/>
        <end position="196"/>
    </location>
</feature>
<dbReference type="Pfam" id="PF17921">
    <property type="entry name" value="Integrase_H2C2"/>
    <property type="match status" value="1"/>
</dbReference>
<dbReference type="PANTHER" id="PTHR37984">
    <property type="entry name" value="PROTEIN CBG26694"/>
    <property type="match status" value="1"/>
</dbReference>
<dbReference type="Pfam" id="PF00078">
    <property type="entry name" value="RVT_1"/>
    <property type="match status" value="1"/>
</dbReference>
<dbReference type="Pfam" id="PF08284">
    <property type="entry name" value="RVP_2"/>
    <property type="match status" value="1"/>
</dbReference>
<evidence type="ECO:0000256" key="4">
    <source>
        <dbReference type="ARBA" id="ARBA00022759"/>
    </source>
</evidence>
<dbReference type="InterPro" id="IPR041577">
    <property type="entry name" value="RT_RNaseH_2"/>
</dbReference>
<keyword evidence="1" id="KW-0808">Transferase</keyword>
<dbReference type="SUPFAM" id="SSF50630">
    <property type="entry name" value="Acid proteases"/>
    <property type="match status" value="1"/>
</dbReference>
<keyword evidence="2" id="KW-0548">Nucleotidyltransferase</keyword>
<evidence type="ECO:0000256" key="6">
    <source>
        <dbReference type="SAM" id="Coils"/>
    </source>
</evidence>
<evidence type="ECO:0000313" key="9">
    <source>
        <dbReference type="EMBL" id="KEP45645.1"/>
    </source>
</evidence>
<dbReference type="InterPro" id="IPR000477">
    <property type="entry name" value="RT_dom"/>
</dbReference>
<keyword evidence="5" id="KW-0511">Multifunctional enzyme</keyword>
<dbReference type="FunFam" id="3.10.20.370:FF:000001">
    <property type="entry name" value="Retrovirus-related Pol polyprotein from transposon 17.6-like protein"/>
    <property type="match status" value="1"/>
</dbReference>
<dbReference type="InterPro" id="IPR050951">
    <property type="entry name" value="Retrovirus_Pol_polyprotein"/>
</dbReference>
<dbReference type="OrthoDB" id="9909131at2759"/>
<dbReference type="CDD" id="cd09274">
    <property type="entry name" value="RNase_HI_RT_Ty3"/>
    <property type="match status" value="1"/>
</dbReference>
<dbReference type="InterPro" id="IPR005162">
    <property type="entry name" value="Retrotrans_gag_dom"/>
</dbReference>
<feature type="compositionally biased region" description="Polar residues" evidence="7">
    <location>
        <begin position="105"/>
        <end position="114"/>
    </location>
</feature>
<feature type="domain" description="Reverse transcriptase" evidence="8">
    <location>
        <begin position="604"/>
        <end position="783"/>
    </location>
</feature>
<evidence type="ECO:0000256" key="2">
    <source>
        <dbReference type="ARBA" id="ARBA00022695"/>
    </source>
</evidence>
<feature type="compositionally biased region" description="Low complexity" evidence="7">
    <location>
        <begin position="169"/>
        <end position="182"/>
    </location>
</feature>
<keyword evidence="3" id="KW-0540">Nuclease</keyword>
<dbReference type="Pfam" id="PF03732">
    <property type="entry name" value="Retrotrans_gag"/>
    <property type="match status" value="1"/>
</dbReference>
<keyword evidence="4" id="KW-0255">Endonuclease</keyword>
<feature type="coiled-coil region" evidence="6">
    <location>
        <begin position="41"/>
        <end position="68"/>
    </location>
</feature>
<dbReference type="Gene3D" id="3.10.20.370">
    <property type="match status" value="1"/>
</dbReference>
<name>A0A074RJV6_9AGAM</name>
<protein>
    <submittedName>
        <fullName evidence="9">Putative Transposon Tf2-1 polyprotein</fullName>
    </submittedName>
</protein>
<dbReference type="InterPro" id="IPR041588">
    <property type="entry name" value="Integrase_H2C2"/>
</dbReference>
<dbReference type="AlphaFoldDB" id="A0A074RJV6"/>
<comment type="caution">
    <text evidence="9">The sequence shown here is derived from an EMBL/GenBank/DDBJ whole genome shotgun (WGS) entry which is preliminary data.</text>
</comment>
<keyword evidence="4" id="KW-0378">Hydrolase</keyword>
<dbReference type="Gene3D" id="2.40.70.10">
    <property type="entry name" value="Acid Proteases"/>
    <property type="match status" value="1"/>
</dbReference>
<dbReference type="FunFam" id="3.30.70.270:FF:000026">
    <property type="entry name" value="Transposon Ty3-G Gag-Pol polyprotein"/>
    <property type="match status" value="1"/>
</dbReference>
<gene>
    <name evidence="9" type="ORF">V565_253160</name>
</gene>
<dbReference type="GO" id="GO:0016779">
    <property type="term" value="F:nucleotidyltransferase activity"/>
    <property type="evidence" value="ECO:0007669"/>
    <property type="project" value="UniProtKB-KW"/>
</dbReference>
<dbReference type="InterPro" id="IPR021109">
    <property type="entry name" value="Peptidase_aspartic_dom_sf"/>
</dbReference>
<proteinExistence type="predicted"/>
<dbReference type="CDD" id="cd01647">
    <property type="entry name" value="RT_LTR"/>
    <property type="match status" value="1"/>
</dbReference>
<feature type="compositionally biased region" description="Basic and acidic residues" evidence="7">
    <location>
        <begin position="187"/>
        <end position="196"/>
    </location>
</feature>
<dbReference type="PANTHER" id="PTHR37984:SF5">
    <property type="entry name" value="PROTEIN NYNRIN-LIKE"/>
    <property type="match status" value="1"/>
</dbReference>
<dbReference type="Gene3D" id="3.30.70.270">
    <property type="match status" value="2"/>
</dbReference>
<reference evidence="9 10" key="1">
    <citation type="submission" date="2013-12" db="EMBL/GenBank/DDBJ databases">
        <authorList>
            <person name="Cubeta M."/>
            <person name="Pakala S."/>
            <person name="Fedorova N."/>
            <person name="Thomas E."/>
            <person name="Dean R."/>
            <person name="Jabaji S."/>
            <person name="Neate S."/>
            <person name="Toda T."/>
            <person name="Tavantzis S."/>
            <person name="Vilgalys R."/>
            <person name="Bharathan N."/>
            <person name="Pakala S."/>
            <person name="Losada L.S."/>
            <person name="Zafar N."/>
            <person name="Nierman W."/>
        </authorList>
    </citation>
    <scope>NUCLEOTIDE SEQUENCE [LARGE SCALE GENOMIC DNA]</scope>
    <source>
        <strain evidence="9 10">123E</strain>
    </source>
</reference>
<evidence type="ECO:0000256" key="7">
    <source>
        <dbReference type="SAM" id="MobiDB-lite"/>
    </source>
</evidence>
<dbReference type="STRING" id="1423351.A0A074RJV6"/>
<dbReference type="SUPFAM" id="SSF56672">
    <property type="entry name" value="DNA/RNA polymerases"/>
    <property type="match status" value="1"/>
</dbReference>
<dbReference type="InterPro" id="IPR043128">
    <property type="entry name" value="Rev_trsase/Diguanyl_cyclase"/>
</dbReference>
<dbReference type="Proteomes" id="UP000027456">
    <property type="component" value="Unassembled WGS sequence"/>
</dbReference>
<dbReference type="PROSITE" id="PS50878">
    <property type="entry name" value="RT_POL"/>
    <property type="match status" value="1"/>
</dbReference>
<dbReference type="Gene3D" id="3.10.10.10">
    <property type="entry name" value="HIV Type 1 Reverse Transcriptase, subunit A, domain 1"/>
    <property type="match status" value="1"/>
</dbReference>
<keyword evidence="6" id="KW-0175">Coiled coil</keyword>
<dbReference type="HOGENOM" id="CLU_000384_38_3_1"/>
<keyword evidence="10" id="KW-1185">Reference proteome</keyword>
<dbReference type="Pfam" id="PF17919">
    <property type="entry name" value="RT_RNaseH_2"/>
    <property type="match status" value="1"/>
</dbReference>
<dbReference type="GO" id="GO:0004519">
    <property type="term" value="F:endonuclease activity"/>
    <property type="evidence" value="ECO:0007669"/>
    <property type="project" value="UniProtKB-KW"/>
</dbReference>
<feature type="region of interest" description="Disordered" evidence="7">
    <location>
        <begin position="985"/>
        <end position="1008"/>
    </location>
</feature>
<sequence>MATRTSRTPGSSRAPSEARPELTIIPPTPQLPAGEDIEPGLKDIYQLLQHLNIKVTKLQEDLTNIENLVVDQDATISANRKSIKELVAATSDTQDMVTRVETEIQALQPSTPQKGPTRPDVDPTPKPAPPRRTVRITSRSRSPDVKPLHHSRSPSPTLGSFGLRPAYTPRPARTSSPTTTPGPRIPKVKEPDAFDGTRGKAAEDWLLRVAIWFKTVAPTFPDKESIVLHILGLTKGRAADWARPHISRIMARKTNRLSSFVEFGQEFTKHFQDPDAKRTAARKLNELAQTTDVESYITDFENLAAELEWNEEAYQAAFEKGLHWKVKELLSQVYPAPSTFEQIKTHARRIDATRRENEASRPKRDNLPKKTTTVAATTKTVTTTTKPPLTESANFVSPEEREKHFANKNQSSLLHTQITILNPTAEPITTLIDSGASSSFISPFLVEYLQLPRKRLQQQRVVRMLDGSLAPSQITHYTKLDFLCEGRKSTQRFLICPIGRHKIILGSPWLREENPQINWERGSIRYEEAKAASEEEADDNPAIPPQYHQFLSVFGEEEFNKLPPHRLYDIDIELKEDQELGHAPLYSMTPAESRELKAWLEKEVALGKIQPSKSPIASPVMFVKKKDGTLRLVVDYRKLNEATRKNSYPLPRQDDLMARLQGAKIFTKLDLRWGYNNVRVKEGDEWKTAFRTKYGLFETKVMPFGLTNAPAAFQHFMNDIFRDLLDESVVVYLDDILIFSKNEEEHKTHVTEVLKRLQENQLFCKASKCHFHVTTVEFLGIIITPEGSSMDKSKIEAIQNWPTPTTVKQVQSFLGFANFLRRFIKDFTTMSRPLHDLIGKNKKWQWTTKEEKAFLDIKRAICSEPVLRHPNPDKPYFLETDASGVAMGAVLNQRQEDGRLHPVGFMSKSFTDAEKNYDTHDKELLAIIKALEHWRIFLEGTDKPITVFTDHRNLEYWQKSRNFNRRHARWHLLLANFSFHIHYRPGKQSGKPDALSRRSDHSEVEEQPQIMLPPNIFAHLAEVQTETQLQERIQAALDKDESLTEILQFLNRDGPAPPSIAKGFRDYTMEGGLLFYRNKIHVPDDEDLKRDLIASFHDAPSAGHPGQQRTLELVSRRYHWPGIRARVYEHVESCEEC</sequence>
<feature type="compositionally biased region" description="Polar residues" evidence="7">
    <location>
        <begin position="1"/>
        <end position="14"/>
    </location>
</feature>
<feature type="compositionally biased region" description="Basic and acidic residues" evidence="7">
    <location>
        <begin position="994"/>
        <end position="1004"/>
    </location>
</feature>
<feature type="region of interest" description="Disordered" evidence="7">
    <location>
        <begin position="1"/>
        <end position="31"/>
    </location>
</feature>
<dbReference type="EMBL" id="AZST01001609">
    <property type="protein sequence ID" value="KEP45645.1"/>
    <property type="molecule type" value="Genomic_DNA"/>
</dbReference>
<dbReference type="CDD" id="cd00303">
    <property type="entry name" value="retropepsin_like"/>
    <property type="match status" value="1"/>
</dbReference>
<dbReference type="InterPro" id="IPR043502">
    <property type="entry name" value="DNA/RNA_pol_sf"/>
</dbReference>
<evidence type="ECO:0000256" key="1">
    <source>
        <dbReference type="ARBA" id="ARBA00022679"/>
    </source>
</evidence>
<evidence type="ECO:0000313" key="10">
    <source>
        <dbReference type="Proteomes" id="UP000027456"/>
    </source>
</evidence>
<dbReference type="Gene3D" id="1.10.340.70">
    <property type="match status" value="1"/>
</dbReference>